<dbReference type="Pfam" id="PF12937">
    <property type="entry name" value="F-box-like"/>
    <property type="match status" value="1"/>
</dbReference>
<dbReference type="SUPFAM" id="SSF81383">
    <property type="entry name" value="F-box domain"/>
    <property type="match status" value="1"/>
</dbReference>
<dbReference type="SMART" id="SM00320">
    <property type="entry name" value="WD40"/>
    <property type="match status" value="2"/>
</dbReference>
<reference evidence="5 6" key="1">
    <citation type="journal article" date="2023" name="Arcadia Sci">
        <title>De novo assembly of a long-read Amblyomma americanum tick genome.</title>
        <authorList>
            <person name="Chou S."/>
            <person name="Poskanzer K.E."/>
            <person name="Rollins M."/>
            <person name="Thuy-Boun P.S."/>
        </authorList>
    </citation>
    <scope>NUCLEOTIDE SEQUENCE [LARGE SCALE GENOMIC DNA]</scope>
    <source>
        <strain evidence="5">F_SG_1</strain>
        <tissue evidence="5">Salivary glands</tissue>
    </source>
</reference>
<dbReference type="PANTHER" id="PTHR44129">
    <property type="entry name" value="WD REPEAT-CONTAINING PROTEIN POP1"/>
    <property type="match status" value="1"/>
</dbReference>
<dbReference type="PROSITE" id="PS50082">
    <property type="entry name" value="WD_REPEATS_2"/>
    <property type="match status" value="2"/>
</dbReference>
<accession>A0AAQ4E8X3</accession>
<gene>
    <name evidence="5" type="ORF">V5799_025654</name>
</gene>
<feature type="repeat" description="WD" evidence="3">
    <location>
        <begin position="115"/>
        <end position="156"/>
    </location>
</feature>
<dbReference type="EMBL" id="JARKHS020020125">
    <property type="protein sequence ID" value="KAK8771103.1"/>
    <property type="molecule type" value="Genomic_DNA"/>
</dbReference>
<feature type="repeat" description="WD" evidence="3">
    <location>
        <begin position="180"/>
        <end position="205"/>
    </location>
</feature>
<feature type="domain" description="F-box" evidence="4">
    <location>
        <begin position="22"/>
        <end position="69"/>
    </location>
</feature>
<keyword evidence="6" id="KW-1185">Reference proteome</keyword>
<dbReference type="InterPro" id="IPR001680">
    <property type="entry name" value="WD40_rpt"/>
</dbReference>
<name>A0AAQ4E8X3_AMBAM</name>
<dbReference type="AlphaFoldDB" id="A0AAQ4E8X3"/>
<evidence type="ECO:0000256" key="3">
    <source>
        <dbReference type="PROSITE-ProRule" id="PRU00221"/>
    </source>
</evidence>
<dbReference type="InterPro" id="IPR036322">
    <property type="entry name" value="WD40_repeat_dom_sf"/>
</dbReference>
<keyword evidence="1 3" id="KW-0853">WD repeat</keyword>
<dbReference type="InterPro" id="IPR019775">
    <property type="entry name" value="WD40_repeat_CS"/>
</dbReference>
<dbReference type="InterPro" id="IPR050349">
    <property type="entry name" value="WD_LIS1/nudF_dynein_reg"/>
</dbReference>
<dbReference type="InterPro" id="IPR001810">
    <property type="entry name" value="F-box_dom"/>
</dbReference>
<dbReference type="InterPro" id="IPR036047">
    <property type="entry name" value="F-box-like_dom_sf"/>
</dbReference>
<dbReference type="InterPro" id="IPR015943">
    <property type="entry name" value="WD40/YVTN_repeat-like_dom_sf"/>
</dbReference>
<sequence>MGRPCLSRRCVHRTMPAPLKTDASLEALPTEILFKIFSSLDAPFIVEVVSKLCTRFADLLGDDSFWKAKLAATWPKPYPVPVAEDFDWKEACIERERQFNQWTNWEDEMRSVHIRDAHFGSIHALLLMNGGSTCVTGSRDRSLKIWSFGDQDIAAEEGGRLLHSVYEAHEAWIWVLCTMGNTLMSSSFDATLKLWDIESGLRELRSFTLVKQVLAMSQSDGEMILGCLGGLFYRYDPREPGEPSPCFTTRRGDAVVCMAADDRLVLAGTVASRLYTIDRRRWRSMENLGMSFKEDYPTALSFDSRQLWMGTRSGSVRVVDMTTTPFKLLETVDLSSLQEARPGRVTGIRHTLGSVLVSFEHAPMVVLEPTLNPDVIFKGPERQYVTCFDIEGGTLAVAHSEDLQIWRPKCEAEGV</sequence>
<evidence type="ECO:0000256" key="2">
    <source>
        <dbReference type="ARBA" id="ARBA00022737"/>
    </source>
</evidence>
<dbReference type="Pfam" id="PF00400">
    <property type="entry name" value="WD40"/>
    <property type="match status" value="2"/>
</dbReference>
<dbReference type="PROSITE" id="PS50181">
    <property type="entry name" value="FBOX"/>
    <property type="match status" value="1"/>
</dbReference>
<keyword evidence="2" id="KW-0677">Repeat</keyword>
<dbReference type="Gene3D" id="1.20.1280.50">
    <property type="match status" value="1"/>
</dbReference>
<dbReference type="Gene3D" id="2.130.10.10">
    <property type="entry name" value="YVTN repeat-like/Quinoprotein amine dehydrogenase"/>
    <property type="match status" value="2"/>
</dbReference>
<dbReference type="SUPFAM" id="SSF50978">
    <property type="entry name" value="WD40 repeat-like"/>
    <property type="match status" value="1"/>
</dbReference>
<dbReference type="Proteomes" id="UP001321473">
    <property type="component" value="Unassembled WGS sequence"/>
</dbReference>
<evidence type="ECO:0000313" key="6">
    <source>
        <dbReference type="Proteomes" id="UP001321473"/>
    </source>
</evidence>
<dbReference type="PROSITE" id="PS00678">
    <property type="entry name" value="WD_REPEATS_1"/>
    <property type="match status" value="1"/>
</dbReference>
<dbReference type="SMART" id="SM00256">
    <property type="entry name" value="FBOX"/>
    <property type="match status" value="1"/>
</dbReference>
<evidence type="ECO:0000259" key="4">
    <source>
        <dbReference type="PROSITE" id="PS50181"/>
    </source>
</evidence>
<organism evidence="5 6">
    <name type="scientific">Amblyomma americanum</name>
    <name type="common">Lone star tick</name>
    <dbReference type="NCBI Taxonomy" id="6943"/>
    <lineage>
        <taxon>Eukaryota</taxon>
        <taxon>Metazoa</taxon>
        <taxon>Ecdysozoa</taxon>
        <taxon>Arthropoda</taxon>
        <taxon>Chelicerata</taxon>
        <taxon>Arachnida</taxon>
        <taxon>Acari</taxon>
        <taxon>Parasitiformes</taxon>
        <taxon>Ixodida</taxon>
        <taxon>Ixodoidea</taxon>
        <taxon>Ixodidae</taxon>
        <taxon>Amblyomminae</taxon>
        <taxon>Amblyomma</taxon>
    </lineage>
</organism>
<proteinExistence type="predicted"/>
<evidence type="ECO:0000313" key="5">
    <source>
        <dbReference type="EMBL" id="KAK8771103.1"/>
    </source>
</evidence>
<evidence type="ECO:0000256" key="1">
    <source>
        <dbReference type="ARBA" id="ARBA00022574"/>
    </source>
</evidence>
<protein>
    <recommendedName>
        <fullName evidence="4">F-box domain-containing protein</fullName>
    </recommendedName>
</protein>
<comment type="caution">
    <text evidence="5">The sequence shown here is derived from an EMBL/GenBank/DDBJ whole genome shotgun (WGS) entry which is preliminary data.</text>
</comment>